<feature type="transmembrane region" description="Helical" evidence="1">
    <location>
        <begin position="41"/>
        <end position="58"/>
    </location>
</feature>
<protein>
    <submittedName>
        <fullName evidence="3">Predicted membrane protein</fullName>
    </submittedName>
</protein>
<feature type="transmembrane region" description="Helical" evidence="1">
    <location>
        <begin position="216"/>
        <end position="235"/>
    </location>
</feature>
<feature type="transmembrane region" description="Helical" evidence="1">
    <location>
        <begin position="241"/>
        <end position="259"/>
    </location>
</feature>
<dbReference type="EMBL" id="FNGY01000009">
    <property type="protein sequence ID" value="SDN79621.1"/>
    <property type="molecule type" value="Genomic_DNA"/>
</dbReference>
<dbReference type="InterPro" id="IPR018677">
    <property type="entry name" value="DUF2157"/>
</dbReference>
<evidence type="ECO:0000259" key="2">
    <source>
        <dbReference type="Pfam" id="PF09925"/>
    </source>
</evidence>
<evidence type="ECO:0000313" key="4">
    <source>
        <dbReference type="Proteomes" id="UP000183200"/>
    </source>
</evidence>
<feature type="transmembrane region" description="Helical" evidence="1">
    <location>
        <begin position="129"/>
        <end position="148"/>
    </location>
</feature>
<organism evidence="3 4">
    <name type="scientific">Pedobacter steynii</name>
    <dbReference type="NCBI Taxonomy" id="430522"/>
    <lineage>
        <taxon>Bacteria</taxon>
        <taxon>Pseudomonadati</taxon>
        <taxon>Bacteroidota</taxon>
        <taxon>Sphingobacteriia</taxon>
        <taxon>Sphingobacteriales</taxon>
        <taxon>Sphingobacteriaceae</taxon>
        <taxon>Pedobacter</taxon>
    </lineage>
</organism>
<dbReference type="RefSeq" id="WP_074611467.1">
    <property type="nucleotide sequence ID" value="NZ_FNGY01000009.1"/>
</dbReference>
<keyword evidence="1" id="KW-0472">Membrane</keyword>
<feature type="transmembrane region" description="Helical" evidence="1">
    <location>
        <begin position="155"/>
        <end position="174"/>
    </location>
</feature>
<keyword evidence="1" id="KW-0812">Transmembrane</keyword>
<dbReference type="OrthoDB" id="650263at2"/>
<reference evidence="4" key="1">
    <citation type="submission" date="2016-10" db="EMBL/GenBank/DDBJ databases">
        <authorList>
            <person name="Varghese N."/>
            <person name="Submissions S."/>
        </authorList>
    </citation>
    <scope>NUCLEOTIDE SEQUENCE [LARGE SCALE GENOMIC DNA]</scope>
    <source>
        <strain evidence="4">DSM 19110</strain>
    </source>
</reference>
<gene>
    <name evidence="3" type="ORF">SAMN05421820_109240</name>
</gene>
<proteinExistence type="predicted"/>
<name>A0A1H0EB96_9SPHI</name>
<keyword evidence="1" id="KW-1133">Transmembrane helix</keyword>
<dbReference type="AlphaFoldDB" id="A0A1H0EB96"/>
<evidence type="ECO:0000256" key="1">
    <source>
        <dbReference type="SAM" id="Phobius"/>
    </source>
</evidence>
<dbReference type="Pfam" id="PF09925">
    <property type="entry name" value="DUF2157"/>
    <property type="match status" value="1"/>
</dbReference>
<feature type="domain" description="DUF2157" evidence="2">
    <location>
        <begin position="9"/>
        <end position="151"/>
    </location>
</feature>
<keyword evidence="4" id="KW-1185">Reference proteome</keyword>
<feature type="transmembrane region" description="Helical" evidence="1">
    <location>
        <begin position="186"/>
        <end position="204"/>
    </location>
</feature>
<dbReference type="STRING" id="430522.BFS30_05005"/>
<sequence length="326" mass="37418">MNAEHYDKLKEEDFISATSIENIRLRRQNPLFSLHWELKTLLYLGVMLLSTGLGILIYKNIDTIGHQAILAIIAAISIGCFTYCLKHRPPFSREKVKSPNSLFDYLLLLGCLSFLTFVGYLQFQYTVFGTNYGMATFIPMLLLFFVAYEFDHLGILSMGIANLAIWMGVSVTPAQVLSSGNFDNETVIYTYLILGSILLLAGQLTEYFNFKKHFRFSYLHFGIHISFISLLFGYFNHYNASFSFIWLFVLFALAYYLYTDAMKHKAFYFLLLVVLYSYIAISTLVVRGFITIGDTEALYFCCFYFIGSAIALIRLLIYLNKQIKAS</sequence>
<feature type="transmembrane region" description="Helical" evidence="1">
    <location>
        <begin position="64"/>
        <end position="85"/>
    </location>
</feature>
<accession>A0A1H0EB96</accession>
<feature type="transmembrane region" description="Helical" evidence="1">
    <location>
        <begin position="105"/>
        <end position="123"/>
    </location>
</feature>
<evidence type="ECO:0000313" key="3">
    <source>
        <dbReference type="EMBL" id="SDN79621.1"/>
    </source>
</evidence>
<dbReference type="Proteomes" id="UP000183200">
    <property type="component" value="Unassembled WGS sequence"/>
</dbReference>
<feature type="transmembrane region" description="Helical" evidence="1">
    <location>
        <begin position="297"/>
        <end position="319"/>
    </location>
</feature>
<feature type="transmembrane region" description="Helical" evidence="1">
    <location>
        <begin position="266"/>
        <end position="285"/>
    </location>
</feature>